<dbReference type="EMBL" id="BGZK01000505">
    <property type="protein sequence ID" value="GBP47599.1"/>
    <property type="molecule type" value="Genomic_DNA"/>
</dbReference>
<gene>
    <name evidence="2" type="ORF">EVAR_30313_1</name>
</gene>
<sequence length="208" mass="23002">MKKLCSRWIPHDLTEAQETDCVTWCNAMLTRFKKEATKAKCRHSLTEYRREVTDFAVIYRPASESFSGPLPSPSLHTPSINPSSVGYPIPSQEAVNTHATPVWLSKTHRSIHLNPGSNPVPSDRNPMLPAAGPSPLLNQIKCVKVTMSSFLGPRQEDLNELNSCQLCAVGMRSNDTTCSFGPRQRFGGDIKSGSDTTSKRESGQSERR</sequence>
<name>A0A4C1WAQ8_EUMVA</name>
<evidence type="ECO:0000313" key="2">
    <source>
        <dbReference type="EMBL" id="GBP47599.1"/>
    </source>
</evidence>
<accession>A0A4C1WAQ8</accession>
<organism evidence="2 3">
    <name type="scientific">Eumeta variegata</name>
    <name type="common">Bagworm moth</name>
    <name type="synonym">Eumeta japonica</name>
    <dbReference type="NCBI Taxonomy" id="151549"/>
    <lineage>
        <taxon>Eukaryota</taxon>
        <taxon>Metazoa</taxon>
        <taxon>Ecdysozoa</taxon>
        <taxon>Arthropoda</taxon>
        <taxon>Hexapoda</taxon>
        <taxon>Insecta</taxon>
        <taxon>Pterygota</taxon>
        <taxon>Neoptera</taxon>
        <taxon>Endopterygota</taxon>
        <taxon>Lepidoptera</taxon>
        <taxon>Glossata</taxon>
        <taxon>Ditrysia</taxon>
        <taxon>Tineoidea</taxon>
        <taxon>Psychidae</taxon>
        <taxon>Oiketicinae</taxon>
        <taxon>Eumeta</taxon>
    </lineage>
</organism>
<evidence type="ECO:0000256" key="1">
    <source>
        <dbReference type="SAM" id="MobiDB-lite"/>
    </source>
</evidence>
<evidence type="ECO:0000313" key="3">
    <source>
        <dbReference type="Proteomes" id="UP000299102"/>
    </source>
</evidence>
<dbReference type="Proteomes" id="UP000299102">
    <property type="component" value="Unassembled WGS sequence"/>
</dbReference>
<feature type="compositionally biased region" description="Basic and acidic residues" evidence="1">
    <location>
        <begin position="197"/>
        <end position="208"/>
    </location>
</feature>
<protein>
    <submittedName>
        <fullName evidence="2">Uncharacterized protein</fullName>
    </submittedName>
</protein>
<feature type="region of interest" description="Disordered" evidence="1">
    <location>
        <begin position="180"/>
        <end position="208"/>
    </location>
</feature>
<dbReference type="AlphaFoldDB" id="A0A4C1WAQ8"/>
<reference evidence="2 3" key="1">
    <citation type="journal article" date="2019" name="Commun. Biol.">
        <title>The bagworm genome reveals a unique fibroin gene that provides high tensile strength.</title>
        <authorList>
            <person name="Kono N."/>
            <person name="Nakamura H."/>
            <person name="Ohtoshi R."/>
            <person name="Tomita M."/>
            <person name="Numata K."/>
            <person name="Arakawa K."/>
        </authorList>
    </citation>
    <scope>NUCLEOTIDE SEQUENCE [LARGE SCALE GENOMIC DNA]</scope>
</reference>
<comment type="caution">
    <text evidence="2">The sequence shown here is derived from an EMBL/GenBank/DDBJ whole genome shotgun (WGS) entry which is preliminary data.</text>
</comment>
<proteinExistence type="predicted"/>
<keyword evidence="3" id="KW-1185">Reference proteome</keyword>